<dbReference type="InterPro" id="IPR001334">
    <property type="entry name" value="E6"/>
</dbReference>
<accession>A0A385PN34</accession>
<evidence type="ECO:0000256" key="6">
    <source>
        <dbReference type="ARBA" id="ARBA00022723"/>
    </source>
</evidence>
<keyword evidence="4 16" id="KW-0945">Host-virus interaction</keyword>
<keyword evidence="10 16" id="KW-0238">DNA-binding</keyword>
<dbReference type="SUPFAM" id="SSF161229">
    <property type="entry name" value="E6 C-terminal domain-like"/>
    <property type="match status" value="2"/>
</dbReference>
<organism evidence="18">
    <name type="scientific">Human papillomavirus</name>
    <dbReference type="NCBI Taxonomy" id="10566"/>
    <lineage>
        <taxon>Viruses</taxon>
        <taxon>Monodnaviria</taxon>
        <taxon>Shotokuvirae</taxon>
        <taxon>Cossaviricota</taxon>
        <taxon>Papovaviricetes</taxon>
        <taxon>Zurhausenvirales</taxon>
        <taxon>Papillomaviridae</taxon>
    </lineage>
</organism>
<comment type="function">
    <text evidence="16">Plays a major role in the induction and maintenance of cellular transformation. E6 associates with host UBE3A/E6-AP ubiquitin-protein ligase and modulates its activity. Protects host keratinocytes from apoptosis by mediating the degradation of host BAK1. May also inhibit host immune response.</text>
</comment>
<dbReference type="InterPro" id="IPR038575">
    <property type="entry name" value="E6_sf"/>
</dbReference>
<comment type="subunit">
    <text evidence="16">Forms homodimers. Interacts with ubiquitin-protein ligase UBE3A/E6-AP; this interaction stimulates UBE3A ubiquitin activity. Interacts with host BAK1.</text>
</comment>
<dbReference type="HAMAP" id="MF_04006">
    <property type="entry name" value="HPV_E6"/>
    <property type="match status" value="1"/>
</dbReference>
<keyword evidence="2 16" id="KW-0244">Early protein</keyword>
<keyword evidence="3 16" id="KW-1048">Host nucleus</keyword>
<evidence type="ECO:0000256" key="4">
    <source>
        <dbReference type="ARBA" id="ARBA00022581"/>
    </source>
</evidence>
<keyword evidence="9 16" id="KW-0805">Transcription regulation</keyword>
<evidence type="ECO:0000313" key="18">
    <source>
        <dbReference type="EMBL" id="AYA94586.1"/>
    </source>
</evidence>
<evidence type="ECO:0000256" key="17">
    <source>
        <dbReference type="RuleBase" id="RU363123"/>
    </source>
</evidence>
<gene>
    <name evidence="16" type="primary">E6</name>
</gene>
<dbReference type="GO" id="GO:0052170">
    <property type="term" value="P:symbiont-mediated suppression of host innate immune response"/>
    <property type="evidence" value="ECO:0007669"/>
    <property type="project" value="UniProtKB-KW"/>
</dbReference>
<dbReference type="GO" id="GO:0030430">
    <property type="term" value="C:host cell cytoplasm"/>
    <property type="evidence" value="ECO:0007669"/>
    <property type="project" value="UniProtKB-SubCell"/>
</dbReference>
<evidence type="ECO:0000256" key="9">
    <source>
        <dbReference type="ARBA" id="ARBA00023015"/>
    </source>
</evidence>
<keyword evidence="8 16" id="KW-0862">Zinc</keyword>
<dbReference type="GO" id="GO:0006355">
    <property type="term" value="P:regulation of DNA-templated transcription"/>
    <property type="evidence" value="ECO:0007669"/>
    <property type="project" value="UniProtKB-UniRule"/>
</dbReference>
<evidence type="ECO:0000256" key="14">
    <source>
        <dbReference type="ARBA" id="ARBA00023280"/>
    </source>
</evidence>
<dbReference type="GO" id="GO:0006351">
    <property type="term" value="P:DNA-templated transcription"/>
    <property type="evidence" value="ECO:0007669"/>
    <property type="project" value="UniProtKB-UniRule"/>
</dbReference>
<proteinExistence type="inferred from homology"/>
<protein>
    <recommendedName>
        <fullName evidence="16 17">Protein E6</fullName>
    </recommendedName>
</protein>
<dbReference type="GO" id="GO:0042025">
    <property type="term" value="C:host cell nucleus"/>
    <property type="evidence" value="ECO:0007669"/>
    <property type="project" value="UniProtKB-SubCell"/>
</dbReference>
<sequence>MEHPRTVLELSKLLEIPVEDLLIPCNFCGAFLDYFELCDFEAKVLTLIWKGDLVFGCCHRCCTATAQFEFNTFYEQTVVGREIEAVEHKSIFDICVRCRHCLRCLDIFDKLDICGRQQHFYKVRSAWKGLCRLCK</sequence>
<feature type="zinc finger region" evidence="16">
    <location>
        <begin position="98"/>
        <end position="134"/>
    </location>
</feature>
<evidence type="ECO:0000256" key="16">
    <source>
        <dbReference type="HAMAP-Rule" id="MF_04006"/>
    </source>
</evidence>
<keyword evidence="14 16" id="KW-0899">Viral immunoevasion</keyword>
<dbReference type="GO" id="GO:0003677">
    <property type="term" value="F:DNA binding"/>
    <property type="evidence" value="ECO:0007669"/>
    <property type="project" value="UniProtKB-UniRule"/>
</dbReference>
<name>A0A385PN34_9PAPI</name>
<evidence type="ECO:0000256" key="1">
    <source>
        <dbReference type="ARBA" id="ARBA00006346"/>
    </source>
</evidence>
<evidence type="ECO:0000256" key="11">
    <source>
        <dbReference type="ARBA" id="ARBA00023159"/>
    </source>
</evidence>
<evidence type="ECO:0000256" key="12">
    <source>
        <dbReference type="ARBA" id="ARBA00023163"/>
    </source>
</evidence>
<keyword evidence="12 16" id="KW-0804">Transcription</keyword>
<comment type="similarity">
    <text evidence="1 16 17">Belongs to the papillomaviridae E6 protein family.</text>
</comment>
<evidence type="ECO:0000256" key="7">
    <source>
        <dbReference type="ARBA" id="ARBA00022771"/>
    </source>
</evidence>
<evidence type="ECO:0000256" key="5">
    <source>
        <dbReference type="ARBA" id="ARBA00022632"/>
    </source>
</evidence>
<keyword evidence="15 16" id="KW-1119">Modulation of host cell apoptosis by virus</keyword>
<keyword evidence="11 16" id="KW-0010">Activator</keyword>
<evidence type="ECO:0000256" key="2">
    <source>
        <dbReference type="ARBA" id="ARBA00022518"/>
    </source>
</evidence>
<keyword evidence="6 16" id="KW-0479">Metal-binding</keyword>
<dbReference type="GO" id="GO:0039648">
    <property type="term" value="P:symbiont-mediated perturbation of host ubiquitin-like protein modification"/>
    <property type="evidence" value="ECO:0007669"/>
    <property type="project" value="UniProtKB-UniRule"/>
</dbReference>
<feature type="zinc finger region" evidence="16">
    <location>
        <begin position="25"/>
        <end position="61"/>
    </location>
</feature>
<evidence type="ECO:0000256" key="13">
    <source>
        <dbReference type="ARBA" id="ARBA00023200"/>
    </source>
</evidence>
<comment type="subcellular location">
    <subcellularLocation>
        <location evidence="16 17">Host cytoplasm</location>
    </subcellularLocation>
    <subcellularLocation>
        <location evidence="16 17">Host nucleus</location>
    </subcellularLocation>
</comment>
<evidence type="ECO:0000256" key="10">
    <source>
        <dbReference type="ARBA" id="ARBA00023125"/>
    </source>
</evidence>
<reference evidence="18" key="1">
    <citation type="journal article" date="2018" name="Nat. Med.">
        <title>Expanded skin virome in DOCK8-deficient patients.</title>
        <authorList>
            <consortium name="NISC Comparative Sequencing Program"/>
            <person name="Tirosh O."/>
            <person name="Conlan S."/>
            <person name="Deming C."/>
            <person name="Lee-Lin S.Q."/>
            <person name="Huang X."/>
            <person name="Su H.C."/>
            <person name="Freeman A.F."/>
            <person name="Segre J.A."/>
            <person name="Kong H.H."/>
        </authorList>
    </citation>
    <scope>NUCLEOTIDE SEQUENCE</scope>
    <source>
        <strain evidence="18">HPV-mSK_220</strain>
    </source>
</reference>
<keyword evidence="7 16" id="KW-0863">Zinc-finger</keyword>
<evidence type="ECO:0000256" key="15">
    <source>
        <dbReference type="ARBA" id="ARBA00023323"/>
    </source>
</evidence>
<evidence type="ECO:0000256" key="8">
    <source>
        <dbReference type="ARBA" id="ARBA00022833"/>
    </source>
</evidence>
<comment type="caution">
    <text evidence="16">Lacks conserved residue(s) required for the propagation of feature annotation.</text>
</comment>
<keyword evidence="5 16" id="KW-1090">Inhibition of host innate immune response by virus</keyword>
<evidence type="ECO:0000256" key="3">
    <source>
        <dbReference type="ARBA" id="ARBA00022562"/>
    </source>
</evidence>
<dbReference type="EMBL" id="MH777359">
    <property type="protein sequence ID" value="AYA94586.1"/>
    <property type="molecule type" value="Genomic_DNA"/>
</dbReference>
<dbReference type="Pfam" id="PF00518">
    <property type="entry name" value="E6"/>
    <property type="match status" value="1"/>
</dbReference>
<dbReference type="GO" id="GO:0039502">
    <property type="term" value="P:symbiont-mediated suppression of host type I interferon-mediated signaling pathway"/>
    <property type="evidence" value="ECO:0007669"/>
    <property type="project" value="UniProtKB-UniRule"/>
</dbReference>
<dbReference type="GO" id="GO:0052150">
    <property type="term" value="P:symbiont-mediated perturbation of host apoptosis"/>
    <property type="evidence" value="ECO:0007669"/>
    <property type="project" value="UniProtKB-KW"/>
</dbReference>
<dbReference type="Gene3D" id="3.30.240.40">
    <property type="entry name" value="E6 early regulatory protein"/>
    <property type="match status" value="2"/>
</dbReference>
<keyword evidence="13 16" id="KW-1035">Host cytoplasm</keyword>
<dbReference type="GO" id="GO:0008270">
    <property type="term" value="F:zinc ion binding"/>
    <property type="evidence" value="ECO:0007669"/>
    <property type="project" value="UniProtKB-KW"/>
</dbReference>